<proteinExistence type="predicted"/>
<sequence length="110" mass="12765">MTIETVMDIATAAESVKPQLYVMEPSGIQHRCVVESTEIPLDNAEGDNSQPGDLPQSESQIMRSEWTVLKMLFYFYIQWKTRIQRFFSRVWKILKYSTHCCCCSVSMETD</sequence>
<organism evidence="1 2">
    <name type="scientific">Aldrovandia affinis</name>
    <dbReference type="NCBI Taxonomy" id="143900"/>
    <lineage>
        <taxon>Eukaryota</taxon>
        <taxon>Metazoa</taxon>
        <taxon>Chordata</taxon>
        <taxon>Craniata</taxon>
        <taxon>Vertebrata</taxon>
        <taxon>Euteleostomi</taxon>
        <taxon>Actinopterygii</taxon>
        <taxon>Neopterygii</taxon>
        <taxon>Teleostei</taxon>
        <taxon>Notacanthiformes</taxon>
        <taxon>Halosauridae</taxon>
        <taxon>Aldrovandia</taxon>
    </lineage>
</organism>
<name>A0AAD7SH91_9TELE</name>
<evidence type="ECO:0000313" key="1">
    <source>
        <dbReference type="EMBL" id="KAJ8402473.1"/>
    </source>
</evidence>
<accession>A0AAD7SH91</accession>
<dbReference type="AlphaFoldDB" id="A0AAD7SH91"/>
<comment type="caution">
    <text evidence="1">The sequence shown here is derived from an EMBL/GenBank/DDBJ whole genome shotgun (WGS) entry which is preliminary data.</text>
</comment>
<dbReference type="Proteomes" id="UP001221898">
    <property type="component" value="Unassembled WGS sequence"/>
</dbReference>
<reference evidence="1" key="1">
    <citation type="journal article" date="2023" name="Science">
        <title>Genome structures resolve the early diversification of teleost fishes.</title>
        <authorList>
            <person name="Parey E."/>
            <person name="Louis A."/>
            <person name="Montfort J."/>
            <person name="Bouchez O."/>
            <person name="Roques C."/>
            <person name="Iampietro C."/>
            <person name="Lluch J."/>
            <person name="Castinel A."/>
            <person name="Donnadieu C."/>
            <person name="Desvignes T."/>
            <person name="Floi Bucao C."/>
            <person name="Jouanno E."/>
            <person name="Wen M."/>
            <person name="Mejri S."/>
            <person name="Dirks R."/>
            <person name="Jansen H."/>
            <person name="Henkel C."/>
            <person name="Chen W.J."/>
            <person name="Zahm M."/>
            <person name="Cabau C."/>
            <person name="Klopp C."/>
            <person name="Thompson A.W."/>
            <person name="Robinson-Rechavi M."/>
            <person name="Braasch I."/>
            <person name="Lecointre G."/>
            <person name="Bobe J."/>
            <person name="Postlethwait J.H."/>
            <person name="Berthelot C."/>
            <person name="Roest Crollius H."/>
            <person name="Guiguen Y."/>
        </authorList>
    </citation>
    <scope>NUCLEOTIDE SEQUENCE</scope>
    <source>
        <strain evidence="1">NC1722</strain>
    </source>
</reference>
<protein>
    <submittedName>
        <fullName evidence="1">Uncharacterized protein</fullName>
    </submittedName>
</protein>
<gene>
    <name evidence="1" type="ORF">AAFF_G00365560</name>
</gene>
<keyword evidence="2" id="KW-1185">Reference proteome</keyword>
<dbReference type="EMBL" id="JAINUG010000063">
    <property type="protein sequence ID" value="KAJ8402473.1"/>
    <property type="molecule type" value="Genomic_DNA"/>
</dbReference>
<evidence type="ECO:0000313" key="2">
    <source>
        <dbReference type="Proteomes" id="UP001221898"/>
    </source>
</evidence>